<dbReference type="PROSITE" id="PS51186">
    <property type="entry name" value="GNAT"/>
    <property type="match status" value="1"/>
</dbReference>
<evidence type="ECO:0000256" key="1">
    <source>
        <dbReference type="ARBA" id="ARBA00022679"/>
    </source>
</evidence>
<dbReference type="SUPFAM" id="SSF55729">
    <property type="entry name" value="Acyl-CoA N-acyltransferases (Nat)"/>
    <property type="match status" value="1"/>
</dbReference>
<dbReference type="InterPro" id="IPR051556">
    <property type="entry name" value="N-term/lysine_N-AcTrnsfr"/>
</dbReference>
<dbReference type="PANTHER" id="PTHR42919:SF8">
    <property type="entry name" value="N-ALPHA-ACETYLTRANSFERASE 50"/>
    <property type="match status" value="1"/>
</dbReference>
<dbReference type="RefSeq" id="WP_317694915.1">
    <property type="nucleotide sequence ID" value="NZ_AP026801.1"/>
</dbReference>
<dbReference type="Gene3D" id="3.40.630.30">
    <property type="match status" value="1"/>
</dbReference>
<evidence type="ECO:0000256" key="2">
    <source>
        <dbReference type="ARBA" id="ARBA00023315"/>
    </source>
</evidence>
<keyword evidence="2" id="KW-0012">Acyltransferase</keyword>
<keyword evidence="5" id="KW-1185">Reference proteome</keyword>
<sequence length="146" mass="16515">MNFKIVVASAPECDQIDDNLEKYNELALPILQENKFESFSYAAKDSNGKLIGGCVAYSSYYYIGYVDTLWVDEEYRNQGVGSKLMDQVEKSLKDYGCSLCHLDTFSFQAPGFYEKRGYKIFGTLEHKKAGISEYFLVKDLSGETNG</sequence>
<accession>A0AAU9D2U6</accession>
<dbReference type="Pfam" id="PF00583">
    <property type="entry name" value="Acetyltransf_1"/>
    <property type="match status" value="1"/>
</dbReference>
<feature type="domain" description="N-acetyltransferase" evidence="3">
    <location>
        <begin position="1"/>
        <end position="141"/>
    </location>
</feature>
<dbReference type="EMBL" id="AP026801">
    <property type="protein sequence ID" value="BDR56615.1"/>
    <property type="molecule type" value="Genomic_DNA"/>
</dbReference>
<dbReference type="InterPro" id="IPR000182">
    <property type="entry name" value="GNAT_dom"/>
</dbReference>
<dbReference type="InterPro" id="IPR016181">
    <property type="entry name" value="Acyl_CoA_acyltransferase"/>
</dbReference>
<dbReference type="GO" id="GO:0016747">
    <property type="term" value="F:acyltransferase activity, transferring groups other than amino-acyl groups"/>
    <property type="evidence" value="ECO:0007669"/>
    <property type="project" value="InterPro"/>
</dbReference>
<dbReference type="CDD" id="cd04301">
    <property type="entry name" value="NAT_SF"/>
    <property type="match status" value="1"/>
</dbReference>
<keyword evidence="1" id="KW-0808">Transferase</keyword>
<dbReference type="AlphaFoldDB" id="A0AAU9D2U6"/>
<organism evidence="4 5">
    <name type="scientific">Xylocopilactobacillus apis</name>
    <dbReference type="NCBI Taxonomy" id="2932183"/>
    <lineage>
        <taxon>Bacteria</taxon>
        <taxon>Bacillati</taxon>
        <taxon>Bacillota</taxon>
        <taxon>Bacilli</taxon>
        <taxon>Lactobacillales</taxon>
        <taxon>Lactobacillaceae</taxon>
        <taxon>Xylocopilactobacillus</taxon>
    </lineage>
</organism>
<reference evidence="4 5" key="1">
    <citation type="journal article" date="2023" name="Microbiol. Spectr.">
        <title>Symbiosis of Carpenter Bees with Uncharacterized Lactic Acid Bacteria Showing NAD Auxotrophy.</title>
        <authorList>
            <person name="Kawasaki S."/>
            <person name="Ozawa K."/>
            <person name="Mori T."/>
            <person name="Yamamoto A."/>
            <person name="Ito M."/>
            <person name="Ohkuma M."/>
            <person name="Sakamoto M."/>
            <person name="Matsutani M."/>
        </authorList>
    </citation>
    <scope>NUCLEOTIDE SEQUENCE [LARGE SCALE GENOMIC DNA]</scope>
    <source>
        <strain evidence="4 5">KimC2</strain>
    </source>
</reference>
<dbReference type="PANTHER" id="PTHR42919">
    <property type="entry name" value="N-ALPHA-ACETYLTRANSFERASE"/>
    <property type="match status" value="1"/>
</dbReference>
<evidence type="ECO:0000313" key="4">
    <source>
        <dbReference type="EMBL" id="BDR56615.1"/>
    </source>
</evidence>
<dbReference type="KEGG" id="xak:KIMC2_11770"/>
<evidence type="ECO:0000313" key="5">
    <source>
        <dbReference type="Proteomes" id="UP001321804"/>
    </source>
</evidence>
<gene>
    <name evidence="4" type="ORF">KIMC2_11770</name>
</gene>
<name>A0AAU9D2U6_9LACO</name>
<dbReference type="Proteomes" id="UP001321804">
    <property type="component" value="Chromosome"/>
</dbReference>
<evidence type="ECO:0000259" key="3">
    <source>
        <dbReference type="PROSITE" id="PS51186"/>
    </source>
</evidence>
<proteinExistence type="predicted"/>
<protein>
    <submittedName>
        <fullName evidence="4">N-acetyltransferase</fullName>
    </submittedName>
</protein>